<dbReference type="Proteomes" id="UP000186922">
    <property type="component" value="Unassembled WGS sequence"/>
</dbReference>
<protein>
    <submittedName>
        <fullName evidence="1">Uncharacterized protein</fullName>
    </submittedName>
</protein>
<proteinExistence type="predicted"/>
<accession>A0A1D1UVT1</accession>
<comment type="caution">
    <text evidence="1">The sequence shown here is derived from an EMBL/GenBank/DDBJ whole genome shotgun (WGS) entry which is preliminary data.</text>
</comment>
<organism evidence="1 2">
    <name type="scientific">Ramazzottius varieornatus</name>
    <name type="common">Water bear</name>
    <name type="synonym">Tardigrade</name>
    <dbReference type="NCBI Taxonomy" id="947166"/>
    <lineage>
        <taxon>Eukaryota</taxon>
        <taxon>Metazoa</taxon>
        <taxon>Ecdysozoa</taxon>
        <taxon>Tardigrada</taxon>
        <taxon>Eutardigrada</taxon>
        <taxon>Parachela</taxon>
        <taxon>Hypsibioidea</taxon>
        <taxon>Ramazzottiidae</taxon>
        <taxon>Ramazzottius</taxon>
    </lineage>
</organism>
<evidence type="ECO:0000313" key="2">
    <source>
        <dbReference type="Proteomes" id="UP000186922"/>
    </source>
</evidence>
<reference evidence="1 2" key="1">
    <citation type="journal article" date="2016" name="Nat. Commun.">
        <title>Extremotolerant tardigrade genome and improved radiotolerance of human cultured cells by tardigrade-unique protein.</title>
        <authorList>
            <person name="Hashimoto T."/>
            <person name="Horikawa D.D."/>
            <person name="Saito Y."/>
            <person name="Kuwahara H."/>
            <person name="Kozuka-Hata H."/>
            <person name="Shin-I T."/>
            <person name="Minakuchi Y."/>
            <person name="Ohishi K."/>
            <person name="Motoyama A."/>
            <person name="Aizu T."/>
            <person name="Enomoto A."/>
            <person name="Kondo K."/>
            <person name="Tanaka S."/>
            <person name="Hara Y."/>
            <person name="Koshikawa S."/>
            <person name="Sagara H."/>
            <person name="Miura T."/>
            <person name="Yokobori S."/>
            <person name="Miyagawa K."/>
            <person name="Suzuki Y."/>
            <person name="Kubo T."/>
            <person name="Oyama M."/>
            <person name="Kohara Y."/>
            <person name="Fujiyama A."/>
            <person name="Arakawa K."/>
            <person name="Katayama T."/>
            <person name="Toyoda A."/>
            <person name="Kunieda T."/>
        </authorList>
    </citation>
    <scope>NUCLEOTIDE SEQUENCE [LARGE SCALE GENOMIC DNA]</scope>
    <source>
        <strain evidence="1 2">YOKOZUNA-1</strain>
    </source>
</reference>
<gene>
    <name evidence="1" type="primary">RvY_05656-1</name>
    <name evidence="1" type="synonym">RvY_05656.1</name>
    <name evidence="1" type="ORF">RvY_05656</name>
</gene>
<dbReference type="AlphaFoldDB" id="A0A1D1UVT1"/>
<evidence type="ECO:0000313" key="1">
    <source>
        <dbReference type="EMBL" id="GAU93769.1"/>
    </source>
</evidence>
<dbReference type="EMBL" id="BDGG01000002">
    <property type="protein sequence ID" value="GAU93769.1"/>
    <property type="molecule type" value="Genomic_DNA"/>
</dbReference>
<name>A0A1D1UVT1_RAMVA</name>
<keyword evidence="2" id="KW-1185">Reference proteome</keyword>
<sequence length="130" mass="14927">MALHDAYNRIKQSAIRRVLCEILMESVKHEPNEQGNVLLMQACQELLVLFVTLPDGRQLLHGEPPYGQGTRCKVPANYETSLDAYKASGTQVQQKKCSREAENIKQDHSRRQPSMLSHIKKKHVLRYNIM</sequence>